<sequence>MGAVNTAAAMRAMAAGHNEWPTKNRRAQASAAATLSARPTSHTVRAAADPLSATAIPAAMSAAKLYGQMMPNTALGGCQGGCSSERYQTSPVVTHRPEATA</sequence>
<protein>
    <submittedName>
        <fullName evidence="1">Unannotated protein</fullName>
    </submittedName>
</protein>
<organism evidence="1">
    <name type="scientific">freshwater metagenome</name>
    <dbReference type="NCBI Taxonomy" id="449393"/>
    <lineage>
        <taxon>unclassified sequences</taxon>
        <taxon>metagenomes</taxon>
        <taxon>ecological metagenomes</taxon>
    </lineage>
</organism>
<dbReference type="AlphaFoldDB" id="A0A6J7DIZ7"/>
<evidence type="ECO:0000313" key="1">
    <source>
        <dbReference type="EMBL" id="CAB4868845.1"/>
    </source>
</evidence>
<proteinExistence type="predicted"/>
<accession>A0A6J7DIZ7</accession>
<gene>
    <name evidence="1" type="ORF">UFOPK3417_00638</name>
</gene>
<reference evidence="1" key="1">
    <citation type="submission" date="2020-05" db="EMBL/GenBank/DDBJ databases">
        <authorList>
            <person name="Chiriac C."/>
            <person name="Salcher M."/>
            <person name="Ghai R."/>
            <person name="Kavagutti S V."/>
        </authorList>
    </citation>
    <scope>NUCLEOTIDE SEQUENCE</scope>
</reference>
<name>A0A6J7DIZ7_9ZZZZ</name>
<dbReference type="EMBL" id="CAFBLR010000043">
    <property type="protein sequence ID" value="CAB4868845.1"/>
    <property type="molecule type" value="Genomic_DNA"/>
</dbReference>